<proteinExistence type="predicted"/>
<comment type="caution">
    <text evidence="2">The sequence shown here is derived from an EMBL/GenBank/DDBJ whole genome shotgun (WGS) entry which is preliminary data.</text>
</comment>
<name>A0ABP8VDK9_9PSEU</name>
<evidence type="ECO:0000313" key="3">
    <source>
        <dbReference type="Proteomes" id="UP001500192"/>
    </source>
</evidence>
<dbReference type="EMBL" id="BAABIB010000116">
    <property type="protein sequence ID" value="GAA4660069.1"/>
    <property type="molecule type" value="Genomic_DNA"/>
</dbReference>
<evidence type="ECO:0000256" key="1">
    <source>
        <dbReference type="SAM" id="MobiDB-lite"/>
    </source>
</evidence>
<feature type="compositionally biased region" description="Polar residues" evidence="1">
    <location>
        <begin position="76"/>
        <end position="90"/>
    </location>
</feature>
<feature type="region of interest" description="Disordered" evidence="1">
    <location>
        <begin position="36"/>
        <end position="90"/>
    </location>
</feature>
<keyword evidence="3" id="KW-1185">Reference proteome</keyword>
<reference evidence="3" key="1">
    <citation type="journal article" date="2019" name="Int. J. Syst. Evol. Microbiol.">
        <title>The Global Catalogue of Microorganisms (GCM) 10K type strain sequencing project: providing services to taxonomists for standard genome sequencing and annotation.</title>
        <authorList>
            <consortium name="The Broad Institute Genomics Platform"/>
            <consortium name="The Broad Institute Genome Sequencing Center for Infectious Disease"/>
            <person name="Wu L."/>
            <person name="Ma J."/>
        </authorList>
    </citation>
    <scope>NUCLEOTIDE SEQUENCE [LARGE SCALE GENOMIC DNA]</scope>
    <source>
        <strain evidence="3">JCM 18054</strain>
    </source>
</reference>
<gene>
    <name evidence="2" type="ORF">GCM10023214_59960</name>
</gene>
<protein>
    <submittedName>
        <fullName evidence="2">Uncharacterized protein</fullName>
    </submittedName>
</protein>
<evidence type="ECO:0000313" key="2">
    <source>
        <dbReference type="EMBL" id="GAA4660069.1"/>
    </source>
</evidence>
<organism evidence="2 3">
    <name type="scientific">Amycolatopsis dongchuanensis</name>
    <dbReference type="NCBI Taxonomy" id="1070866"/>
    <lineage>
        <taxon>Bacteria</taxon>
        <taxon>Bacillati</taxon>
        <taxon>Actinomycetota</taxon>
        <taxon>Actinomycetes</taxon>
        <taxon>Pseudonocardiales</taxon>
        <taxon>Pseudonocardiaceae</taxon>
        <taxon>Amycolatopsis</taxon>
    </lineage>
</organism>
<accession>A0ABP8VDK9</accession>
<sequence length="90" mass="9187">MIGPSPGTMSRRAAGANLSHRLLDWVTDEAAGFEHVTNPAASRQPVSHVGSGRPQEKSRSIGLPGEIGDSCGGSKSPRSSFAQSSGVGSL</sequence>
<dbReference type="Proteomes" id="UP001500192">
    <property type="component" value="Unassembled WGS sequence"/>
</dbReference>